<feature type="region of interest" description="Disordered" evidence="1">
    <location>
        <begin position="555"/>
        <end position="587"/>
    </location>
</feature>
<feature type="compositionally biased region" description="Basic and acidic residues" evidence="1">
    <location>
        <begin position="569"/>
        <end position="580"/>
    </location>
</feature>
<feature type="region of interest" description="Disordered" evidence="1">
    <location>
        <begin position="264"/>
        <end position="286"/>
    </location>
</feature>
<feature type="compositionally biased region" description="Polar residues" evidence="1">
    <location>
        <begin position="664"/>
        <end position="674"/>
    </location>
</feature>
<gene>
    <name evidence="2" type="ORF">A4A49_40030</name>
</gene>
<feature type="region of interest" description="Disordered" evidence="1">
    <location>
        <begin position="627"/>
        <end position="730"/>
    </location>
</feature>
<accession>A0A1J6KAN6</accession>
<keyword evidence="3" id="KW-1185">Reference proteome</keyword>
<feature type="compositionally biased region" description="Basic residues" evidence="1">
    <location>
        <begin position="640"/>
        <end position="653"/>
    </location>
</feature>
<comment type="caution">
    <text evidence="2">The sequence shown here is derived from an EMBL/GenBank/DDBJ whole genome shotgun (WGS) entry which is preliminary data.</text>
</comment>
<reference evidence="2" key="1">
    <citation type="submission" date="2016-11" db="EMBL/GenBank/DDBJ databases">
        <title>The genome of Nicotiana attenuata.</title>
        <authorList>
            <person name="Xu S."/>
            <person name="Brockmoeller T."/>
            <person name="Gaquerel E."/>
            <person name="Navarro A."/>
            <person name="Kuhl H."/>
            <person name="Gase K."/>
            <person name="Ling Z."/>
            <person name="Zhou W."/>
            <person name="Kreitzer C."/>
            <person name="Stanke M."/>
            <person name="Tang H."/>
            <person name="Lyons E."/>
            <person name="Pandey P."/>
            <person name="Pandey S.P."/>
            <person name="Timmermann B."/>
            <person name="Baldwin I.T."/>
        </authorList>
    </citation>
    <scope>NUCLEOTIDE SEQUENCE [LARGE SCALE GENOMIC DNA]</scope>
    <source>
        <strain evidence="2">UT</strain>
    </source>
</reference>
<dbReference type="PANTHER" id="PTHR33233">
    <property type="entry name" value="ENDONUCLEASE/EXONUCLEASE/PHOSPHATASE"/>
    <property type="match status" value="1"/>
</dbReference>
<evidence type="ECO:0000256" key="1">
    <source>
        <dbReference type="SAM" id="MobiDB-lite"/>
    </source>
</evidence>
<protein>
    <submittedName>
        <fullName evidence="2">Uncharacterized protein</fullName>
    </submittedName>
</protein>
<name>A0A1J6KAN6_NICAT</name>
<dbReference type="PANTHER" id="PTHR33233:SF17">
    <property type="entry name" value="DUF4283 DOMAIN-CONTAINING PROTEIN"/>
    <property type="match status" value="1"/>
</dbReference>
<feature type="compositionally biased region" description="Polar residues" evidence="1">
    <location>
        <begin position="721"/>
        <end position="730"/>
    </location>
</feature>
<feature type="region of interest" description="Disordered" evidence="1">
    <location>
        <begin position="1"/>
        <end position="26"/>
    </location>
</feature>
<dbReference type="Gramene" id="OIT19883">
    <property type="protein sequence ID" value="OIT19883"/>
    <property type="gene ID" value="A4A49_40030"/>
</dbReference>
<dbReference type="EMBL" id="MJEQ01006056">
    <property type="protein sequence ID" value="OIT19883.1"/>
    <property type="molecule type" value="Genomic_DNA"/>
</dbReference>
<feature type="compositionally biased region" description="Basic residues" evidence="1">
    <location>
        <begin position="272"/>
        <end position="284"/>
    </location>
</feature>
<sequence>MARHGKTVHDTTIQSGKLITPGNGVQKELPPLTFESFLPQKYQSSEEAHETSSSEGDVQFQPVKAEGAMIQATWQLQYSETSGSEKPTPTAADIVRGNRNSQMGKPLSFVPPIDTDGKRIVKLTEEDLQSQADYWNTSLIGFIHSDEYCIFKFHTIANWDQVLQSGPYTYMNKPMVLRLWEIDFSFNRDILSTVPVWVRFPRLPGPCGGDAACPLPNQIEIESPFRPMVQTIDYDWRPVFCNDCLKFGHDSIDCWHNTKCNEEVDNKERERPRRQKKKAKKPTRTVKQTWLVKKPEEIAFRMETKTSGPDMEVIVKNLLTMLAVAQQQETMARRGKTVHDTTIQSGKLITPGNGVQKELPPLTFESFLPQKYQSSEEAHETSSSEGDVQFQPVKAEGAMIQVTWRLHYSKTSVSEKPTPTAADIVRGNRTSQMGKPLSFVPPIDTDGKRIVKLSEEDLQSQADYWKTSLIGMKNSATSTLPSPEITATPANAIQSQARPLTFGSFLPIQFQTICKEPEEEEKSENQLNLAGKRVVRRTGLEVPRRLQFSNLAKSTAPIPDESQRPAMVDQEHQPMEEKPYQRNRSSQMGKALTYIPPDMHGDTFVVTIVNEDTKEQQEYWGNSLIGQRKTQEESDGFVEKKRKNRKGRKRRNVVTKWMAKEKSSTTNDPNTSVAKETVTEPQGIKATLDENEFPELVAPIRKEGSKSQGKRVADGGLEEQAQATASCSTNHVGITNRFEVLTQGYTSSDTGQGGFDHPKPP</sequence>
<evidence type="ECO:0000313" key="3">
    <source>
        <dbReference type="Proteomes" id="UP000187609"/>
    </source>
</evidence>
<dbReference type="Proteomes" id="UP000187609">
    <property type="component" value="Unassembled WGS sequence"/>
</dbReference>
<evidence type="ECO:0000313" key="2">
    <source>
        <dbReference type="EMBL" id="OIT19883.1"/>
    </source>
</evidence>
<dbReference type="AlphaFoldDB" id="A0A1J6KAN6"/>
<organism evidence="2 3">
    <name type="scientific">Nicotiana attenuata</name>
    <name type="common">Coyote tobacco</name>
    <dbReference type="NCBI Taxonomy" id="49451"/>
    <lineage>
        <taxon>Eukaryota</taxon>
        <taxon>Viridiplantae</taxon>
        <taxon>Streptophyta</taxon>
        <taxon>Embryophyta</taxon>
        <taxon>Tracheophyta</taxon>
        <taxon>Spermatophyta</taxon>
        <taxon>Magnoliopsida</taxon>
        <taxon>eudicotyledons</taxon>
        <taxon>Gunneridae</taxon>
        <taxon>Pentapetalae</taxon>
        <taxon>asterids</taxon>
        <taxon>lamiids</taxon>
        <taxon>Solanales</taxon>
        <taxon>Solanaceae</taxon>
        <taxon>Nicotianoideae</taxon>
        <taxon>Nicotianeae</taxon>
        <taxon>Nicotiana</taxon>
    </lineage>
</organism>
<proteinExistence type="predicted"/>